<name>A0A8C5S9X5_LATLA</name>
<protein>
    <submittedName>
        <fullName evidence="2">Uncharacterized protein</fullName>
    </submittedName>
</protein>
<evidence type="ECO:0000313" key="3">
    <source>
        <dbReference type="Proteomes" id="UP000694406"/>
    </source>
</evidence>
<keyword evidence="3" id="KW-1185">Reference proteome</keyword>
<evidence type="ECO:0000313" key="2">
    <source>
        <dbReference type="Ensembl" id="ENSLLTP00000013529.1"/>
    </source>
</evidence>
<reference evidence="2" key="1">
    <citation type="submission" date="2025-08" db="UniProtKB">
        <authorList>
            <consortium name="Ensembl"/>
        </authorList>
    </citation>
    <scope>IDENTIFICATION</scope>
</reference>
<feature type="region of interest" description="Disordered" evidence="1">
    <location>
        <begin position="37"/>
        <end position="102"/>
    </location>
</feature>
<accession>A0A8C5S9X5</accession>
<dbReference type="AlphaFoldDB" id="A0A8C5S9X5"/>
<organism evidence="2 3">
    <name type="scientific">Laticauda laticaudata</name>
    <name type="common">Blue-ringed sea krait</name>
    <name type="synonym">Blue-lipped sea krait</name>
    <dbReference type="NCBI Taxonomy" id="8630"/>
    <lineage>
        <taxon>Eukaryota</taxon>
        <taxon>Metazoa</taxon>
        <taxon>Chordata</taxon>
        <taxon>Craniata</taxon>
        <taxon>Vertebrata</taxon>
        <taxon>Euteleostomi</taxon>
        <taxon>Lepidosauria</taxon>
        <taxon>Squamata</taxon>
        <taxon>Bifurcata</taxon>
        <taxon>Unidentata</taxon>
        <taxon>Episquamata</taxon>
        <taxon>Toxicofera</taxon>
        <taxon>Serpentes</taxon>
        <taxon>Colubroidea</taxon>
        <taxon>Elapidae</taxon>
        <taxon>Laticaudinae</taxon>
        <taxon>Laticauda</taxon>
    </lineage>
</organism>
<dbReference type="Ensembl" id="ENSLLTT00000014055.1">
    <property type="protein sequence ID" value="ENSLLTP00000013529.1"/>
    <property type="gene ID" value="ENSLLTG00000010350.1"/>
</dbReference>
<evidence type="ECO:0000256" key="1">
    <source>
        <dbReference type="SAM" id="MobiDB-lite"/>
    </source>
</evidence>
<proteinExistence type="predicted"/>
<sequence>MVLLRQGETAFPPPTGAHYHMEHQPQLGQASIWGRRAGCASPGATEVHLTSTKTKELQTETEKDRQRETEIERQTKREREIHRERGEGEREREKKKRERHTERVIQREIERETEAFQQAVRWIHISGLQDLKF</sequence>
<feature type="compositionally biased region" description="Basic and acidic residues" evidence="1">
    <location>
        <begin position="53"/>
        <end position="92"/>
    </location>
</feature>
<dbReference type="Proteomes" id="UP000694406">
    <property type="component" value="Unplaced"/>
</dbReference>
<reference evidence="2" key="2">
    <citation type="submission" date="2025-09" db="UniProtKB">
        <authorList>
            <consortium name="Ensembl"/>
        </authorList>
    </citation>
    <scope>IDENTIFICATION</scope>
</reference>